<dbReference type="EMBL" id="JAUEDK010000024">
    <property type="protein sequence ID" value="MDN0075982.1"/>
    <property type="molecule type" value="Genomic_DNA"/>
</dbReference>
<evidence type="ECO:0000313" key="1">
    <source>
        <dbReference type="EMBL" id="MDN0075982.1"/>
    </source>
</evidence>
<evidence type="ECO:0000313" key="2">
    <source>
        <dbReference type="Proteomes" id="UP001168540"/>
    </source>
</evidence>
<name>A0ABT7XQB9_9NEIS</name>
<sequence length="48" mass="5214">MSKRGPRASPFHFFHLDILQPVVAAKPFVHTDPKANAEIDSSPAVTGK</sequence>
<keyword evidence="2" id="KW-1185">Reference proteome</keyword>
<protein>
    <submittedName>
        <fullName evidence="1">Uncharacterized protein</fullName>
    </submittedName>
</protein>
<gene>
    <name evidence="1" type="ORF">QU481_13910</name>
</gene>
<dbReference type="RefSeq" id="WP_289830623.1">
    <property type="nucleotide sequence ID" value="NZ_JAUEDK010000024.1"/>
</dbReference>
<accession>A0ABT7XQB9</accession>
<proteinExistence type="predicted"/>
<organism evidence="1 2">
    <name type="scientific">Crenobacter oryzisoli</name>
    <dbReference type="NCBI Taxonomy" id="3056844"/>
    <lineage>
        <taxon>Bacteria</taxon>
        <taxon>Pseudomonadati</taxon>
        <taxon>Pseudomonadota</taxon>
        <taxon>Betaproteobacteria</taxon>
        <taxon>Neisseriales</taxon>
        <taxon>Neisseriaceae</taxon>
        <taxon>Crenobacter</taxon>
    </lineage>
</organism>
<dbReference type="Proteomes" id="UP001168540">
    <property type="component" value="Unassembled WGS sequence"/>
</dbReference>
<reference evidence="1" key="1">
    <citation type="submission" date="2023-06" db="EMBL/GenBank/DDBJ databases">
        <authorList>
            <person name="Zhang S."/>
        </authorList>
    </citation>
    <scope>NUCLEOTIDE SEQUENCE</scope>
    <source>
        <strain evidence="1">SG2303</strain>
    </source>
</reference>
<comment type="caution">
    <text evidence="1">The sequence shown here is derived from an EMBL/GenBank/DDBJ whole genome shotgun (WGS) entry which is preliminary data.</text>
</comment>